<dbReference type="KEGG" id="pgri:PgNI_06021"/>
<comment type="function">
    <text evidence="9 10">Component of the 90S pre-ribosome involved in the maturation of rRNAs. Required for early cleavages of the pre-RNAs in the 40S ribosomal subunit maturation pathway.</text>
</comment>
<dbReference type="Proteomes" id="UP000515153">
    <property type="component" value="Chromosome I"/>
</dbReference>
<evidence type="ECO:0000256" key="4">
    <source>
        <dbReference type="ARBA" id="ARBA00022517"/>
    </source>
</evidence>
<evidence type="ECO:0000256" key="9">
    <source>
        <dbReference type="ARBA" id="ARBA00025053"/>
    </source>
</evidence>
<feature type="compositionally biased region" description="Acidic residues" evidence="11">
    <location>
        <begin position="48"/>
        <end position="77"/>
    </location>
</feature>
<reference evidence="13" key="2">
    <citation type="submission" date="2019-10" db="EMBL/GenBank/DDBJ databases">
        <authorList>
            <consortium name="NCBI Genome Project"/>
        </authorList>
    </citation>
    <scope>NUCLEOTIDE SEQUENCE</scope>
    <source>
        <strain evidence="13">NI907</strain>
    </source>
</reference>
<dbReference type="RefSeq" id="XP_030982123.1">
    <property type="nucleotide sequence ID" value="XM_031126050.1"/>
</dbReference>
<dbReference type="AlphaFoldDB" id="A0A6P8B4P2"/>
<comment type="subcellular location">
    <subcellularLocation>
        <location evidence="1 10">Nucleus</location>
        <location evidence="1 10">Nucleolus</location>
    </subcellularLocation>
</comment>
<evidence type="ECO:0000256" key="8">
    <source>
        <dbReference type="ARBA" id="ARBA00023274"/>
    </source>
</evidence>
<protein>
    <recommendedName>
        <fullName evidence="10">rRNA biogenesis protein RRP36</fullName>
    </recommendedName>
</protein>
<keyword evidence="5 10" id="KW-0698">rRNA processing</keyword>
<dbReference type="PANTHER" id="PTHR21738">
    <property type="entry name" value="RIBOSOMAL RNA PROCESSING PROTEIN 36 HOMOLOG"/>
    <property type="match status" value="1"/>
</dbReference>
<comment type="subunit">
    <text evidence="3 10">Associates with 90S and pre-40S pre-ribosomal particles.</text>
</comment>
<reference evidence="12 13" key="1">
    <citation type="journal article" date="2019" name="Mol. Biol. Evol.">
        <title>Blast fungal genomes show frequent chromosomal changes, gene gains and losses, and effector gene turnover.</title>
        <authorList>
            <person name="Gomez Luciano L.B."/>
            <person name="Jason Tsai I."/>
            <person name="Chuma I."/>
            <person name="Tosa Y."/>
            <person name="Chen Y.H."/>
            <person name="Li J.Y."/>
            <person name="Li M.Y."/>
            <person name="Jade Lu M.Y."/>
            <person name="Nakayashiki H."/>
            <person name="Li W.H."/>
        </authorList>
    </citation>
    <scope>NUCLEOTIDE SEQUENCE [LARGE SCALE GENOMIC DNA]</scope>
    <source>
        <strain evidence="12 13">NI907</strain>
    </source>
</reference>
<evidence type="ECO:0000256" key="6">
    <source>
        <dbReference type="ARBA" id="ARBA00023054"/>
    </source>
</evidence>
<feature type="compositionally biased region" description="Low complexity" evidence="11">
    <location>
        <begin position="122"/>
        <end position="133"/>
    </location>
</feature>
<evidence type="ECO:0000256" key="7">
    <source>
        <dbReference type="ARBA" id="ARBA00023242"/>
    </source>
</evidence>
<dbReference type="GO" id="GO:0030686">
    <property type="term" value="C:90S preribosome"/>
    <property type="evidence" value="ECO:0007669"/>
    <property type="project" value="TreeGrafter"/>
</dbReference>
<organism evidence="12 13">
    <name type="scientific">Pyricularia grisea</name>
    <name type="common">Crabgrass-specific blast fungus</name>
    <name type="synonym">Magnaporthe grisea</name>
    <dbReference type="NCBI Taxonomy" id="148305"/>
    <lineage>
        <taxon>Eukaryota</taxon>
        <taxon>Fungi</taxon>
        <taxon>Dikarya</taxon>
        <taxon>Ascomycota</taxon>
        <taxon>Pezizomycotina</taxon>
        <taxon>Sordariomycetes</taxon>
        <taxon>Sordariomycetidae</taxon>
        <taxon>Magnaporthales</taxon>
        <taxon>Pyriculariaceae</taxon>
        <taxon>Pyricularia</taxon>
    </lineage>
</organism>
<keyword evidence="7 10" id="KW-0539">Nucleus</keyword>
<dbReference type="GeneID" id="41960959"/>
<evidence type="ECO:0000256" key="10">
    <source>
        <dbReference type="RuleBase" id="RU368027"/>
    </source>
</evidence>
<feature type="region of interest" description="Disordered" evidence="11">
    <location>
        <begin position="1"/>
        <end position="181"/>
    </location>
</feature>
<gene>
    <name evidence="13" type="ORF">PgNI_06021</name>
</gene>
<reference evidence="13" key="3">
    <citation type="submission" date="2025-08" db="UniProtKB">
        <authorList>
            <consortium name="RefSeq"/>
        </authorList>
    </citation>
    <scope>IDENTIFICATION</scope>
    <source>
        <strain evidence="13">NI907</strain>
    </source>
</reference>
<comment type="similarity">
    <text evidence="2 10">Belongs to the RRP36 family.</text>
</comment>
<proteinExistence type="inferred from homology"/>
<feature type="compositionally biased region" description="Basic and acidic residues" evidence="11">
    <location>
        <begin position="10"/>
        <end position="30"/>
    </location>
</feature>
<keyword evidence="8 10" id="KW-0687">Ribonucleoprotein</keyword>
<name>A0A6P8B4P2_PYRGI</name>
<feature type="region of interest" description="Disordered" evidence="11">
    <location>
        <begin position="231"/>
        <end position="250"/>
    </location>
</feature>
<dbReference type="Pfam" id="PF06102">
    <property type="entry name" value="RRP36"/>
    <property type="match status" value="1"/>
</dbReference>
<accession>A0A6P8B4P2</accession>
<dbReference type="PANTHER" id="PTHR21738:SF0">
    <property type="entry name" value="RIBOSOMAL RNA PROCESSING PROTEIN 36 HOMOLOG"/>
    <property type="match status" value="1"/>
</dbReference>
<keyword evidence="4 10" id="KW-0690">Ribosome biogenesis</keyword>
<evidence type="ECO:0000256" key="1">
    <source>
        <dbReference type="ARBA" id="ARBA00004604"/>
    </source>
</evidence>
<evidence type="ECO:0000256" key="2">
    <source>
        <dbReference type="ARBA" id="ARBA00009418"/>
    </source>
</evidence>
<feature type="region of interest" description="Disordered" evidence="11">
    <location>
        <begin position="297"/>
        <end position="320"/>
    </location>
</feature>
<evidence type="ECO:0000256" key="3">
    <source>
        <dbReference type="ARBA" id="ARBA00011167"/>
    </source>
</evidence>
<dbReference type="InterPro" id="IPR009292">
    <property type="entry name" value="RRP36"/>
</dbReference>
<feature type="compositionally biased region" description="Basic and acidic residues" evidence="11">
    <location>
        <begin position="146"/>
        <end position="164"/>
    </location>
</feature>
<sequence length="320" mass="37188">MEFSGRKRKAAFDPERRVKVRRRDVEKADAWEPPSEDDQDGRSSSPADESDQGQQDEDEDEDDEEEGSGASEAEDDREAQLSFGARLRLSQKRQKLKPKGSTDQDPSDNQEQSWRGREARDSSNSSGKPGSKSTASATAPGRKTKSAPEEMSSKRPVSRYREVVKPPPNARPKPRDVRFEQELTGEDYQRFRRNYAFLDQYRDEEMAKLREIISRKKGVTPADREDAKLKLRKMEDEKRSQERKDREYELMREHKKKEKELVKQGKKPFFLKKSEQKKLLLMDKFAGMSKSQVDKAIEKKRKKVAGKEKKQLPFARRTME</sequence>
<dbReference type="GO" id="GO:0005730">
    <property type="term" value="C:nucleolus"/>
    <property type="evidence" value="ECO:0007669"/>
    <property type="project" value="UniProtKB-SubCell"/>
</dbReference>
<evidence type="ECO:0000256" key="5">
    <source>
        <dbReference type="ARBA" id="ARBA00022552"/>
    </source>
</evidence>
<evidence type="ECO:0000313" key="13">
    <source>
        <dbReference type="RefSeq" id="XP_030982123.1"/>
    </source>
</evidence>
<evidence type="ECO:0000256" key="11">
    <source>
        <dbReference type="SAM" id="MobiDB-lite"/>
    </source>
</evidence>
<feature type="compositionally biased region" description="Basic and acidic residues" evidence="11">
    <location>
        <begin position="305"/>
        <end position="320"/>
    </location>
</feature>
<feature type="compositionally biased region" description="Polar residues" evidence="11">
    <location>
        <begin position="101"/>
        <end position="113"/>
    </location>
</feature>
<dbReference type="GO" id="GO:0000462">
    <property type="term" value="P:maturation of SSU-rRNA from tricistronic rRNA transcript (SSU-rRNA, 5.8S rRNA, LSU-rRNA)"/>
    <property type="evidence" value="ECO:0007669"/>
    <property type="project" value="TreeGrafter"/>
</dbReference>
<keyword evidence="6" id="KW-0175">Coiled coil</keyword>
<feature type="compositionally biased region" description="Basic residues" evidence="11">
    <location>
        <begin position="89"/>
        <end position="98"/>
    </location>
</feature>
<evidence type="ECO:0000313" key="12">
    <source>
        <dbReference type="Proteomes" id="UP000515153"/>
    </source>
</evidence>
<keyword evidence="12" id="KW-1185">Reference proteome</keyword>